<dbReference type="AlphaFoldDB" id="A0A816L4B7"/>
<reference evidence="1" key="1">
    <citation type="submission" date="2021-01" db="EMBL/GenBank/DDBJ databases">
        <authorList>
            <consortium name="Genoscope - CEA"/>
            <person name="William W."/>
        </authorList>
    </citation>
    <scope>NUCLEOTIDE SEQUENCE</scope>
</reference>
<dbReference type="Gene3D" id="3.30.200.20">
    <property type="entry name" value="Phosphorylase Kinase, domain 1"/>
    <property type="match status" value="1"/>
</dbReference>
<evidence type="ECO:0000313" key="1">
    <source>
        <dbReference type="EMBL" id="CAF1927938.1"/>
    </source>
</evidence>
<protein>
    <submittedName>
        <fullName evidence="1">(rape) hypothetical protein</fullName>
    </submittedName>
</protein>
<sequence length="114" mass="13231">MIYHHSLYYRRSTRKSMASGNSTSSKGRFGMFFFLRIVQIGQGMYISVFGAREPETGRILAFKKARFDNFEADSVRSITRQIVILRRLNQVFLLNQKPMIGLNIWGNSSIYIKV</sequence>
<name>A0A816L4B7_BRANA</name>
<accession>A0A816L4B7</accession>
<dbReference type="InterPro" id="IPR011009">
    <property type="entry name" value="Kinase-like_dom_sf"/>
</dbReference>
<proteinExistence type="predicted"/>
<dbReference type="EMBL" id="HG994369">
    <property type="protein sequence ID" value="CAF1927938.1"/>
    <property type="molecule type" value="Genomic_DNA"/>
</dbReference>
<dbReference type="SUPFAM" id="SSF56112">
    <property type="entry name" value="Protein kinase-like (PK-like)"/>
    <property type="match status" value="1"/>
</dbReference>
<organism evidence="1">
    <name type="scientific">Brassica napus</name>
    <name type="common">Rape</name>
    <dbReference type="NCBI Taxonomy" id="3708"/>
    <lineage>
        <taxon>Eukaryota</taxon>
        <taxon>Viridiplantae</taxon>
        <taxon>Streptophyta</taxon>
        <taxon>Embryophyta</taxon>
        <taxon>Tracheophyta</taxon>
        <taxon>Spermatophyta</taxon>
        <taxon>Magnoliopsida</taxon>
        <taxon>eudicotyledons</taxon>
        <taxon>Gunneridae</taxon>
        <taxon>Pentapetalae</taxon>
        <taxon>rosids</taxon>
        <taxon>malvids</taxon>
        <taxon>Brassicales</taxon>
        <taxon>Brassicaceae</taxon>
        <taxon>Brassiceae</taxon>
        <taxon>Brassica</taxon>
    </lineage>
</organism>
<dbReference type="Proteomes" id="UP001295469">
    <property type="component" value="Chromosome C05"/>
</dbReference>
<gene>
    <name evidence="1" type="ORF">DARMORV10_C05P23140.1</name>
</gene>